<dbReference type="EMBL" id="OIVN01001730">
    <property type="protein sequence ID" value="SPC97055.1"/>
    <property type="molecule type" value="Genomic_DNA"/>
</dbReference>
<dbReference type="AlphaFoldDB" id="A0A2N9GC26"/>
<accession>A0A2N9GC26</accession>
<sequence length="512" mass="59593">MWDKTLTLIDVPLVMDKEPAGFITDLAPLFRDNMAQPDESIVDVPVPVPATVSPPVDEIINIEVPLVLEPDKWPECCIYRVPQLLRRVNNLAYTPKLISIGPFHHDKGNLRKMEKLKERYFKGACYRTKKTIKDLTRIIQEKKFDILHCYADPGINADDHFVKMILFDSIFILEHLWMTKQNPPMSHGSNSRTSSSVYKCECRMLDSSLMMTCQKGSEEGEGEKENPWQSYNLLQDLILLENQVPFFILEELYNFAYRDLNNSCCCQSQNHNGDGDNSFVKLVIDFFLHFWKETGLICSSDYKEKLPDEVKKIRHFTDFLRYFLLPKEQKCGQSIKRVPCATKLAEAGVEFRGGNNINRRLLDIEFRKSWLLKKCPFLNLSWLLSCFQCFECLEEMQPILELQSFKVWDATECIIRNLMAFEQCHYPGKLTYATISSGKSDQRNQIVEANHSCYYDLSKKIHSHYSSRWSRLMASLTNLYFRDFWRGTTTVVAILVLLLTFGSFITPFVFQR</sequence>
<feature type="transmembrane region" description="Helical" evidence="1">
    <location>
        <begin position="484"/>
        <end position="510"/>
    </location>
</feature>
<evidence type="ECO:0000256" key="1">
    <source>
        <dbReference type="SAM" id="Phobius"/>
    </source>
</evidence>
<dbReference type="PANTHER" id="PTHR31170">
    <property type="entry name" value="BNAC04G53230D PROTEIN"/>
    <property type="match status" value="1"/>
</dbReference>
<gene>
    <name evidence="2" type="ORF">FSB_LOCUS24937</name>
</gene>
<keyword evidence="1" id="KW-0472">Membrane</keyword>
<organism evidence="2">
    <name type="scientific">Fagus sylvatica</name>
    <name type="common">Beechnut</name>
    <dbReference type="NCBI Taxonomy" id="28930"/>
    <lineage>
        <taxon>Eukaryota</taxon>
        <taxon>Viridiplantae</taxon>
        <taxon>Streptophyta</taxon>
        <taxon>Embryophyta</taxon>
        <taxon>Tracheophyta</taxon>
        <taxon>Spermatophyta</taxon>
        <taxon>Magnoliopsida</taxon>
        <taxon>eudicotyledons</taxon>
        <taxon>Gunneridae</taxon>
        <taxon>Pentapetalae</taxon>
        <taxon>rosids</taxon>
        <taxon>fabids</taxon>
        <taxon>Fagales</taxon>
        <taxon>Fagaceae</taxon>
        <taxon>Fagus</taxon>
    </lineage>
</organism>
<keyword evidence="1" id="KW-1133">Transmembrane helix</keyword>
<proteinExistence type="predicted"/>
<keyword evidence="1" id="KW-0812">Transmembrane</keyword>
<evidence type="ECO:0000313" key="2">
    <source>
        <dbReference type="EMBL" id="SPC97055.1"/>
    </source>
</evidence>
<dbReference type="InterPro" id="IPR004158">
    <property type="entry name" value="DUF247_pln"/>
</dbReference>
<dbReference type="PANTHER" id="PTHR31170:SF9">
    <property type="entry name" value="PROTEIN, PUTATIVE (DUF247)-RELATED"/>
    <property type="match status" value="1"/>
</dbReference>
<protein>
    <submittedName>
        <fullName evidence="2">Uncharacterized protein</fullName>
    </submittedName>
</protein>
<name>A0A2N9GC26_FAGSY</name>
<reference evidence="2" key="1">
    <citation type="submission" date="2018-02" db="EMBL/GenBank/DDBJ databases">
        <authorList>
            <person name="Cohen D.B."/>
            <person name="Kent A.D."/>
        </authorList>
    </citation>
    <scope>NUCLEOTIDE SEQUENCE</scope>
</reference>
<dbReference type="Pfam" id="PF03140">
    <property type="entry name" value="DUF247"/>
    <property type="match status" value="2"/>
</dbReference>